<keyword evidence="3" id="KW-1185">Reference proteome</keyword>
<reference evidence="2 3" key="1">
    <citation type="journal article" date="2024" name="Plant Biotechnol. J.">
        <title>Dendrobium thyrsiflorum genome and its molecular insights into genes involved in important horticultural traits.</title>
        <authorList>
            <person name="Chen B."/>
            <person name="Wang J.Y."/>
            <person name="Zheng P.J."/>
            <person name="Li K.L."/>
            <person name="Liang Y.M."/>
            <person name="Chen X.F."/>
            <person name="Zhang C."/>
            <person name="Zhao X."/>
            <person name="He X."/>
            <person name="Zhang G.Q."/>
            <person name="Liu Z.J."/>
            <person name="Xu Q."/>
        </authorList>
    </citation>
    <scope>NUCLEOTIDE SEQUENCE [LARGE SCALE GENOMIC DNA]</scope>
    <source>
        <strain evidence="2">GZMU011</strain>
    </source>
</reference>
<accession>A0ABD0VFI4</accession>
<organism evidence="2 3">
    <name type="scientific">Dendrobium thyrsiflorum</name>
    <name type="common">Pinecone-like raceme dendrobium</name>
    <name type="synonym">Orchid</name>
    <dbReference type="NCBI Taxonomy" id="117978"/>
    <lineage>
        <taxon>Eukaryota</taxon>
        <taxon>Viridiplantae</taxon>
        <taxon>Streptophyta</taxon>
        <taxon>Embryophyta</taxon>
        <taxon>Tracheophyta</taxon>
        <taxon>Spermatophyta</taxon>
        <taxon>Magnoliopsida</taxon>
        <taxon>Liliopsida</taxon>
        <taxon>Asparagales</taxon>
        <taxon>Orchidaceae</taxon>
        <taxon>Epidendroideae</taxon>
        <taxon>Malaxideae</taxon>
        <taxon>Dendrobiinae</taxon>
        <taxon>Dendrobium</taxon>
    </lineage>
</organism>
<comment type="caution">
    <text evidence="2">The sequence shown here is derived from an EMBL/GenBank/DDBJ whole genome shotgun (WGS) entry which is preliminary data.</text>
</comment>
<evidence type="ECO:0000313" key="3">
    <source>
        <dbReference type="Proteomes" id="UP001552299"/>
    </source>
</evidence>
<evidence type="ECO:0000256" key="1">
    <source>
        <dbReference type="SAM" id="MobiDB-lite"/>
    </source>
</evidence>
<proteinExistence type="predicted"/>
<evidence type="ECO:0000313" key="2">
    <source>
        <dbReference type="EMBL" id="KAL0923804.1"/>
    </source>
</evidence>
<feature type="region of interest" description="Disordered" evidence="1">
    <location>
        <begin position="132"/>
        <end position="192"/>
    </location>
</feature>
<dbReference type="AlphaFoldDB" id="A0ABD0VFI4"/>
<protein>
    <submittedName>
        <fullName evidence="2">Uncharacterized protein</fullName>
    </submittedName>
</protein>
<gene>
    <name evidence="2" type="ORF">M5K25_004579</name>
</gene>
<feature type="compositionally biased region" description="Polar residues" evidence="1">
    <location>
        <begin position="183"/>
        <end position="192"/>
    </location>
</feature>
<feature type="compositionally biased region" description="Low complexity" evidence="1">
    <location>
        <begin position="159"/>
        <end position="182"/>
    </location>
</feature>
<sequence>MATQSAALQGGGADDKLPREGGFKWQSNEHVEVGLNVFFSYYASVDLHGWVFDVIVYFVRSILNHLVKSPVECSVSWFSVFCEIRPVSSGIRANQAEIPDISPVTSIGASVSLSKGDSPELLRFLLRFTHPKTRKQSSQNPPHTTKPKLLNPPSSQSLSTPFRRPDSSSPPSKPTSRSRTPSLLQTSDLKPT</sequence>
<dbReference type="Proteomes" id="UP001552299">
    <property type="component" value="Unassembled WGS sequence"/>
</dbReference>
<name>A0ABD0VFI4_DENTH</name>
<dbReference type="EMBL" id="JANQDX010000005">
    <property type="protein sequence ID" value="KAL0923804.1"/>
    <property type="molecule type" value="Genomic_DNA"/>
</dbReference>